<feature type="active site" evidence="16">
    <location>
        <position position="172"/>
    </location>
</feature>
<dbReference type="Pfam" id="PF02873">
    <property type="entry name" value="MurB_C"/>
    <property type="match status" value="1"/>
</dbReference>
<dbReference type="InterPro" id="IPR003170">
    <property type="entry name" value="MurB"/>
</dbReference>
<dbReference type="GO" id="GO:0008360">
    <property type="term" value="P:regulation of cell shape"/>
    <property type="evidence" value="ECO:0007669"/>
    <property type="project" value="UniProtKB-KW"/>
</dbReference>
<evidence type="ECO:0000256" key="11">
    <source>
        <dbReference type="ARBA" id="ARBA00022984"/>
    </source>
</evidence>
<evidence type="ECO:0000313" key="19">
    <source>
        <dbReference type="Proteomes" id="UP000177140"/>
    </source>
</evidence>
<evidence type="ECO:0000256" key="15">
    <source>
        <dbReference type="ARBA" id="ARBA00048914"/>
    </source>
</evidence>
<dbReference type="GO" id="GO:0071949">
    <property type="term" value="F:FAD binding"/>
    <property type="evidence" value="ECO:0007669"/>
    <property type="project" value="InterPro"/>
</dbReference>
<evidence type="ECO:0000256" key="7">
    <source>
        <dbReference type="ARBA" id="ARBA00022630"/>
    </source>
</evidence>
<gene>
    <name evidence="16" type="primary">murB</name>
    <name evidence="18" type="ORF">A2556_01115</name>
</gene>
<dbReference type="UniPathway" id="UPA00219"/>
<dbReference type="Gene3D" id="3.90.78.10">
    <property type="entry name" value="UDP-N-acetylenolpyruvoylglucosamine reductase, C-terminal domain"/>
    <property type="match status" value="1"/>
</dbReference>
<evidence type="ECO:0000256" key="12">
    <source>
        <dbReference type="ARBA" id="ARBA00023002"/>
    </source>
</evidence>
<dbReference type="NCBIfam" id="TIGR00179">
    <property type="entry name" value="murB"/>
    <property type="match status" value="1"/>
</dbReference>
<keyword evidence="9 16" id="KW-0521">NADP</keyword>
<dbReference type="Proteomes" id="UP000177140">
    <property type="component" value="Unassembled WGS sequence"/>
</dbReference>
<dbReference type="EC" id="1.3.1.98" evidence="16"/>
<dbReference type="GO" id="GO:0005829">
    <property type="term" value="C:cytosol"/>
    <property type="evidence" value="ECO:0007669"/>
    <property type="project" value="TreeGrafter"/>
</dbReference>
<evidence type="ECO:0000256" key="8">
    <source>
        <dbReference type="ARBA" id="ARBA00022827"/>
    </source>
</evidence>
<dbReference type="PROSITE" id="PS51387">
    <property type="entry name" value="FAD_PCMH"/>
    <property type="match status" value="1"/>
</dbReference>
<dbReference type="GO" id="GO:0009252">
    <property type="term" value="P:peptidoglycan biosynthetic process"/>
    <property type="evidence" value="ECO:0007669"/>
    <property type="project" value="UniProtKB-UniRule"/>
</dbReference>
<keyword evidence="10 16" id="KW-0133">Cell shape</keyword>
<dbReference type="HAMAP" id="MF_00037">
    <property type="entry name" value="MurB"/>
    <property type="match status" value="1"/>
</dbReference>
<evidence type="ECO:0000256" key="2">
    <source>
        <dbReference type="ARBA" id="ARBA00003921"/>
    </source>
</evidence>
<evidence type="ECO:0000256" key="6">
    <source>
        <dbReference type="ARBA" id="ARBA00022618"/>
    </source>
</evidence>
<evidence type="ECO:0000256" key="16">
    <source>
        <dbReference type="HAMAP-Rule" id="MF_00037"/>
    </source>
</evidence>
<dbReference type="InterPro" id="IPR016166">
    <property type="entry name" value="FAD-bd_PCMH"/>
</dbReference>
<dbReference type="Pfam" id="PF01565">
    <property type="entry name" value="FAD_binding_4"/>
    <property type="match status" value="1"/>
</dbReference>
<sequence length="317" mass="34523">MAKKSQFNWPGLRHGEKLSQHTYFALGGPAQYFLSVARSQDLLPVLAEAQKNKIPTLVLGGGSNVAMADKGWSGLVIKFENKKPTKKDCLLKNGEVVCEASVPLAYLINFSIKQSLAGLEKMSGIPGGVGGAIIGNAGAYGTSISDQLVWVEIFDGHKVRRLTKAECRFGYRDSIFKHQSWLVLKACFNLIDGNRATLKLASKKIIKIRDSKYPAGLLCPGSFFKNIPVEKIAKKILAKIDQTKVIEGKLPVAVLLDAVGAKGERVGGVAVSDFHSNFIINTGRGKQAEVKKLAAKLKAKVRKKFDIELVEEVRYIG</sequence>
<evidence type="ECO:0000313" key="18">
    <source>
        <dbReference type="EMBL" id="OHA61676.1"/>
    </source>
</evidence>
<comment type="similarity">
    <text evidence="16">Belongs to the MurB family.</text>
</comment>
<keyword evidence="5 16" id="KW-0963">Cytoplasm</keyword>
<dbReference type="Gene3D" id="3.30.465.10">
    <property type="match status" value="1"/>
</dbReference>
<keyword evidence="12 16" id="KW-0560">Oxidoreductase</keyword>
<keyword evidence="7 16" id="KW-0285">Flavoprotein</keyword>
<evidence type="ECO:0000256" key="13">
    <source>
        <dbReference type="ARBA" id="ARBA00023306"/>
    </source>
</evidence>
<comment type="cofactor">
    <cofactor evidence="1 16">
        <name>FAD</name>
        <dbReference type="ChEBI" id="CHEBI:57692"/>
    </cofactor>
</comment>
<evidence type="ECO:0000256" key="3">
    <source>
        <dbReference type="ARBA" id="ARBA00004496"/>
    </source>
</evidence>
<dbReference type="InterPro" id="IPR036318">
    <property type="entry name" value="FAD-bd_PCMH-like_sf"/>
</dbReference>
<feature type="domain" description="FAD-binding PCMH-type" evidence="17">
    <location>
        <begin position="25"/>
        <end position="211"/>
    </location>
</feature>
<dbReference type="GO" id="GO:0051301">
    <property type="term" value="P:cell division"/>
    <property type="evidence" value="ECO:0007669"/>
    <property type="project" value="UniProtKB-KW"/>
</dbReference>
<dbReference type="SUPFAM" id="SSF56176">
    <property type="entry name" value="FAD-binding/transporter-associated domain-like"/>
    <property type="match status" value="1"/>
</dbReference>
<evidence type="ECO:0000256" key="9">
    <source>
        <dbReference type="ARBA" id="ARBA00022857"/>
    </source>
</evidence>
<dbReference type="PANTHER" id="PTHR21071:SF4">
    <property type="entry name" value="UDP-N-ACETYLENOLPYRUVOYLGLUCOSAMINE REDUCTASE"/>
    <property type="match status" value="1"/>
</dbReference>
<feature type="active site" evidence="16">
    <location>
        <position position="312"/>
    </location>
</feature>
<comment type="function">
    <text evidence="2 16">Cell wall formation.</text>
</comment>
<evidence type="ECO:0000256" key="5">
    <source>
        <dbReference type="ARBA" id="ARBA00022490"/>
    </source>
</evidence>
<comment type="pathway">
    <text evidence="4 16">Cell wall biogenesis; peptidoglycan biosynthesis.</text>
</comment>
<keyword evidence="13 16" id="KW-0131">Cell cycle</keyword>
<evidence type="ECO:0000256" key="1">
    <source>
        <dbReference type="ARBA" id="ARBA00001974"/>
    </source>
</evidence>
<keyword evidence="8 16" id="KW-0274">FAD</keyword>
<dbReference type="InterPro" id="IPR016169">
    <property type="entry name" value="FAD-bd_PCMH_sub2"/>
</dbReference>
<evidence type="ECO:0000259" key="17">
    <source>
        <dbReference type="PROSITE" id="PS51387"/>
    </source>
</evidence>
<organism evidence="18 19">
    <name type="scientific">Candidatus Vogelbacteria bacterium RIFOXYD2_FULL_44_9</name>
    <dbReference type="NCBI Taxonomy" id="1802441"/>
    <lineage>
        <taxon>Bacteria</taxon>
        <taxon>Candidatus Vogeliibacteriota</taxon>
    </lineage>
</organism>
<dbReference type="GO" id="GO:0008762">
    <property type="term" value="F:UDP-N-acetylmuramate dehydrogenase activity"/>
    <property type="evidence" value="ECO:0007669"/>
    <property type="project" value="UniProtKB-UniRule"/>
</dbReference>
<proteinExistence type="inferred from homology"/>
<dbReference type="InterPro" id="IPR036635">
    <property type="entry name" value="MurB_C_sf"/>
</dbReference>
<protein>
    <recommendedName>
        <fullName evidence="16">UDP-N-acetylenolpyruvoylglucosamine reductase</fullName>
        <ecNumber evidence="16">1.3.1.98</ecNumber>
    </recommendedName>
    <alternativeName>
        <fullName evidence="16">UDP-N-acetylmuramate dehydrogenase</fullName>
    </alternativeName>
</protein>
<dbReference type="InterPro" id="IPR006094">
    <property type="entry name" value="Oxid_FAD_bind_N"/>
</dbReference>
<dbReference type="GO" id="GO:0071555">
    <property type="term" value="P:cell wall organization"/>
    <property type="evidence" value="ECO:0007669"/>
    <property type="project" value="UniProtKB-KW"/>
</dbReference>
<dbReference type="SUPFAM" id="SSF56194">
    <property type="entry name" value="Uridine diphospho-N-Acetylenolpyruvylglucosamine reductase, MurB, C-terminal domain"/>
    <property type="match status" value="1"/>
</dbReference>
<dbReference type="EMBL" id="MHTM01000031">
    <property type="protein sequence ID" value="OHA61676.1"/>
    <property type="molecule type" value="Genomic_DNA"/>
</dbReference>
<dbReference type="PANTHER" id="PTHR21071">
    <property type="entry name" value="UDP-N-ACETYLENOLPYRUVOYLGLUCOSAMINE REDUCTASE"/>
    <property type="match status" value="1"/>
</dbReference>
<reference evidence="18 19" key="1">
    <citation type="journal article" date="2016" name="Nat. Commun.">
        <title>Thousands of microbial genomes shed light on interconnected biogeochemical processes in an aquifer system.</title>
        <authorList>
            <person name="Anantharaman K."/>
            <person name="Brown C.T."/>
            <person name="Hug L.A."/>
            <person name="Sharon I."/>
            <person name="Castelle C.J."/>
            <person name="Probst A.J."/>
            <person name="Thomas B.C."/>
            <person name="Singh A."/>
            <person name="Wilkins M.J."/>
            <person name="Karaoz U."/>
            <person name="Brodie E.L."/>
            <person name="Williams K.H."/>
            <person name="Hubbard S.S."/>
            <person name="Banfield J.F."/>
        </authorList>
    </citation>
    <scope>NUCLEOTIDE SEQUENCE [LARGE SCALE GENOMIC DNA]</scope>
</reference>
<evidence type="ECO:0000256" key="10">
    <source>
        <dbReference type="ARBA" id="ARBA00022960"/>
    </source>
</evidence>
<comment type="caution">
    <text evidence="18">The sequence shown here is derived from an EMBL/GenBank/DDBJ whole genome shotgun (WGS) entry which is preliminary data.</text>
</comment>
<accession>A0A1G2QMD1</accession>
<keyword evidence="6 16" id="KW-0132">Cell division</keyword>
<keyword evidence="11 16" id="KW-0573">Peptidoglycan synthesis</keyword>
<evidence type="ECO:0000256" key="4">
    <source>
        <dbReference type="ARBA" id="ARBA00004752"/>
    </source>
</evidence>
<dbReference type="InterPro" id="IPR011601">
    <property type="entry name" value="MurB_C"/>
</dbReference>
<comment type="subcellular location">
    <subcellularLocation>
        <location evidence="3 16">Cytoplasm</location>
    </subcellularLocation>
</comment>
<dbReference type="Gene3D" id="3.30.43.10">
    <property type="entry name" value="Uridine Diphospho-n-acetylenolpyruvylglucosamine Reductase, domain 2"/>
    <property type="match status" value="1"/>
</dbReference>
<keyword evidence="14 16" id="KW-0961">Cell wall biogenesis/degradation</keyword>
<dbReference type="AlphaFoldDB" id="A0A1G2QMD1"/>
<comment type="catalytic activity">
    <reaction evidence="15 16">
        <text>UDP-N-acetyl-alpha-D-muramate + NADP(+) = UDP-N-acetyl-3-O-(1-carboxyvinyl)-alpha-D-glucosamine + NADPH + H(+)</text>
        <dbReference type="Rhea" id="RHEA:12248"/>
        <dbReference type="ChEBI" id="CHEBI:15378"/>
        <dbReference type="ChEBI" id="CHEBI:57783"/>
        <dbReference type="ChEBI" id="CHEBI:58349"/>
        <dbReference type="ChEBI" id="CHEBI:68483"/>
        <dbReference type="ChEBI" id="CHEBI:70757"/>
        <dbReference type="EC" id="1.3.1.98"/>
    </reaction>
</comment>
<name>A0A1G2QMD1_9BACT</name>
<dbReference type="InterPro" id="IPR016167">
    <property type="entry name" value="FAD-bd_PCMH_sub1"/>
</dbReference>
<evidence type="ECO:0000256" key="14">
    <source>
        <dbReference type="ARBA" id="ARBA00023316"/>
    </source>
</evidence>
<feature type="active site" description="Proton donor" evidence="16">
    <location>
        <position position="222"/>
    </location>
</feature>